<dbReference type="Proteomes" id="UP000789759">
    <property type="component" value="Unassembled WGS sequence"/>
</dbReference>
<keyword evidence="2" id="KW-1185">Reference proteome</keyword>
<sequence>MKDRFRIDKNALNFLLEKHYTGYTQDTYQPDSEINSTSELWPSRILPVNDVLSSKRELILISIQKLVDKFNLQASRQVPLSNNNNASVDTMHSHIICIPHSSKPFNEYKDPTLFFAGFPVLYLYSVGGYEGSALSLFITINPADLYSPIIMMYARSEIDFEKLTPENFLKLIINTLIGYNKVNDGIFSTIKNYYDFVEYQDQGILHCYMLVWLYGALDPIMLHHKIKEDEKFHQCLLHYISDIIKEDLSYLLIKGEDAPSFKPIPNLRSTDFVEKFCQDLLAITKHMLFHNYNQTCKKYNHSLQKHCKFDFLHELVDSPGMVFSNESIIAVQCVNAFINNYNPYITIFAEETMILNLSQLEN</sequence>
<evidence type="ECO:0000313" key="2">
    <source>
        <dbReference type="Proteomes" id="UP000789759"/>
    </source>
</evidence>
<dbReference type="AlphaFoldDB" id="A0A9N9BUF6"/>
<proteinExistence type="predicted"/>
<comment type="caution">
    <text evidence="1">The sequence shown here is derived from an EMBL/GenBank/DDBJ whole genome shotgun (WGS) entry which is preliminary data.</text>
</comment>
<evidence type="ECO:0000313" key="1">
    <source>
        <dbReference type="EMBL" id="CAG8576370.1"/>
    </source>
</evidence>
<dbReference type="OrthoDB" id="10007484at2759"/>
<organism evidence="1 2">
    <name type="scientific">Cetraspora pellucida</name>
    <dbReference type="NCBI Taxonomy" id="1433469"/>
    <lineage>
        <taxon>Eukaryota</taxon>
        <taxon>Fungi</taxon>
        <taxon>Fungi incertae sedis</taxon>
        <taxon>Mucoromycota</taxon>
        <taxon>Glomeromycotina</taxon>
        <taxon>Glomeromycetes</taxon>
        <taxon>Diversisporales</taxon>
        <taxon>Gigasporaceae</taxon>
        <taxon>Cetraspora</taxon>
    </lineage>
</organism>
<dbReference type="EMBL" id="CAJVQA010003512">
    <property type="protein sequence ID" value="CAG8576370.1"/>
    <property type="molecule type" value="Genomic_DNA"/>
</dbReference>
<gene>
    <name evidence="1" type="ORF">CPELLU_LOCUS5884</name>
</gene>
<protein>
    <submittedName>
        <fullName evidence="1">8886_t:CDS:1</fullName>
    </submittedName>
</protein>
<name>A0A9N9BUF6_9GLOM</name>
<reference evidence="1" key="1">
    <citation type="submission" date="2021-06" db="EMBL/GenBank/DDBJ databases">
        <authorList>
            <person name="Kallberg Y."/>
            <person name="Tangrot J."/>
            <person name="Rosling A."/>
        </authorList>
    </citation>
    <scope>NUCLEOTIDE SEQUENCE</scope>
    <source>
        <strain evidence="1">FL966</strain>
    </source>
</reference>
<accession>A0A9N9BUF6</accession>